<evidence type="ECO:0000313" key="9">
    <source>
        <dbReference type="EMBL" id="ABM02612.1"/>
    </source>
</evidence>
<dbReference type="PANTHER" id="PTHR32309">
    <property type="entry name" value="TYROSINE-PROTEIN KINASE"/>
    <property type="match status" value="1"/>
</dbReference>
<sequence>MQKPANPSDVIDLGELFSVVWKGKWLIILITVIFAAGAVVFALSKPNIYKSLVLLAPVSEDSNKMGALASQFGGLASLAGVNLGSGAASSTDLAIAVLKSRKFLTAFVNRHDLKIPLFAGDKWNASTGDLLLDKEIYDTQSKAWIREVKAGKSAEPSDWEVYELFSELVVISSNKETGMVTLSIEFISPILAKQWVELLILDLNKEMREKDSAEVDRNIKYLKSNLEVTNLADMRTVFYKLIEEQLKTKMLSQVQIEYAFKTIDPAVVAEEKSKPKRALIVVMGTLLGGMLSLAMVLIANAIRSSKK</sequence>
<evidence type="ECO:0000256" key="1">
    <source>
        <dbReference type="ARBA" id="ARBA00004651"/>
    </source>
</evidence>
<feature type="transmembrane region" description="Helical" evidence="6">
    <location>
        <begin position="25"/>
        <end position="43"/>
    </location>
</feature>
<comment type="subcellular location">
    <subcellularLocation>
        <location evidence="1">Cell membrane</location>
        <topology evidence="1">Multi-pass membrane protein</topology>
    </subcellularLocation>
</comment>
<keyword evidence="5 6" id="KW-0472">Membrane</keyword>
<reference evidence="9 10" key="1">
    <citation type="submission" date="2007-01" db="EMBL/GenBank/DDBJ databases">
        <title>Complete sequence of Psychromonas ingrahamii 37.</title>
        <authorList>
            <consortium name="US DOE Joint Genome Institute"/>
            <person name="Copeland A."/>
            <person name="Lucas S."/>
            <person name="Lapidus A."/>
            <person name="Barry K."/>
            <person name="Detter J.C."/>
            <person name="Glavina del Rio T."/>
            <person name="Hammon N."/>
            <person name="Israni S."/>
            <person name="Dalin E."/>
            <person name="Tice H."/>
            <person name="Pitluck S."/>
            <person name="Thompson L.S."/>
            <person name="Brettin T."/>
            <person name="Bruce D."/>
            <person name="Han C."/>
            <person name="Tapia R."/>
            <person name="Schmutz J."/>
            <person name="Larimer F."/>
            <person name="Land M."/>
            <person name="Hauser L."/>
            <person name="Kyrpides N."/>
            <person name="Ivanova N."/>
            <person name="Staley J."/>
            <person name="Richardson P."/>
        </authorList>
    </citation>
    <scope>NUCLEOTIDE SEQUENCE [LARGE SCALE GENOMIC DNA]</scope>
    <source>
        <strain evidence="9 10">37</strain>
    </source>
</reference>
<keyword evidence="10" id="KW-1185">Reference proteome</keyword>
<dbReference type="InterPro" id="IPR003856">
    <property type="entry name" value="LPS_length_determ_N"/>
</dbReference>
<evidence type="ECO:0000259" key="8">
    <source>
        <dbReference type="Pfam" id="PF13807"/>
    </source>
</evidence>
<dbReference type="InterPro" id="IPR050445">
    <property type="entry name" value="Bact_polysacc_biosynth/exp"/>
</dbReference>
<keyword evidence="2" id="KW-1003">Cell membrane</keyword>
<dbReference type="eggNOG" id="COG3765">
    <property type="taxonomic scope" value="Bacteria"/>
</dbReference>
<evidence type="ECO:0000256" key="5">
    <source>
        <dbReference type="ARBA" id="ARBA00023136"/>
    </source>
</evidence>
<accession>A1SSZ7</accession>
<dbReference type="InterPro" id="IPR032807">
    <property type="entry name" value="GNVR"/>
</dbReference>
<dbReference type="HOGENOM" id="CLU_074107_0_0_6"/>
<dbReference type="PANTHER" id="PTHR32309:SF13">
    <property type="entry name" value="FERRIC ENTEROBACTIN TRANSPORT PROTEIN FEPE"/>
    <property type="match status" value="1"/>
</dbReference>
<dbReference type="GO" id="GO:0004713">
    <property type="term" value="F:protein tyrosine kinase activity"/>
    <property type="evidence" value="ECO:0007669"/>
    <property type="project" value="TreeGrafter"/>
</dbReference>
<evidence type="ECO:0000256" key="4">
    <source>
        <dbReference type="ARBA" id="ARBA00022989"/>
    </source>
</evidence>
<dbReference type="Pfam" id="PF13807">
    <property type="entry name" value="GNVR"/>
    <property type="match status" value="1"/>
</dbReference>
<dbReference type="AlphaFoldDB" id="A1SSZ7"/>
<dbReference type="STRING" id="357804.Ping_0764"/>
<protein>
    <submittedName>
        <fullName evidence="9">Lipopolysaccharide biosynthesis</fullName>
    </submittedName>
</protein>
<dbReference type="KEGG" id="pin:Ping_0764"/>
<organism evidence="9 10">
    <name type="scientific">Psychromonas ingrahamii (strain DSM 17664 / CCUG 51855 / 37)</name>
    <dbReference type="NCBI Taxonomy" id="357804"/>
    <lineage>
        <taxon>Bacteria</taxon>
        <taxon>Pseudomonadati</taxon>
        <taxon>Pseudomonadota</taxon>
        <taxon>Gammaproteobacteria</taxon>
        <taxon>Alteromonadales</taxon>
        <taxon>Psychromonadaceae</taxon>
        <taxon>Psychromonas</taxon>
    </lineage>
</organism>
<keyword evidence="4 6" id="KW-1133">Transmembrane helix</keyword>
<gene>
    <name evidence="9" type="ordered locus">Ping_0764</name>
</gene>
<keyword evidence="3 6" id="KW-0812">Transmembrane</keyword>
<feature type="domain" description="Tyrosine-protein kinase G-rich" evidence="8">
    <location>
        <begin position="237"/>
        <end position="299"/>
    </location>
</feature>
<dbReference type="Pfam" id="PF02706">
    <property type="entry name" value="Wzz"/>
    <property type="match status" value="1"/>
</dbReference>
<dbReference type="Proteomes" id="UP000000639">
    <property type="component" value="Chromosome"/>
</dbReference>
<dbReference type="EMBL" id="CP000510">
    <property type="protein sequence ID" value="ABM02612.1"/>
    <property type="molecule type" value="Genomic_DNA"/>
</dbReference>
<proteinExistence type="predicted"/>
<name>A1SSZ7_PSYIN</name>
<feature type="transmembrane region" description="Helical" evidence="6">
    <location>
        <begin position="278"/>
        <end position="302"/>
    </location>
</feature>
<evidence type="ECO:0000256" key="3">
    <source>
        <dbReference type="ARBA" id="ARBA00022692"/>
    </source>
</evidence>
<dbReference type="GO" id="GO:0005886">
    <property type="term" value="C:plasma membrane"/>
    <property type="evidence" value="ECO:0007669"/>
    <property type="project" value="UniProtKB-SubCell"/>
</dbReference>
<evidence type="ECO:0000259" key="7">
    <source>
        <dbReference type="Pfam" id="PF02706"/>
    </source>
</evidence>
<evidence type="ECO:0000256" key="2">
    <source>
        <dbReference type="ARBA" id="ARBA00022475"/>
    </source>
</evidence>
<evidence type="ECO:0000313" key="10">
    <source>
        <dbReference type="Proteomes" id="UP000000639"/>
    </source>
</evidence>
<dbReference type="OrthoDB" id="9775724at2"/>
<feature type="domain" description="Polysaccharide chain length determinant N-terminal" evidence="7">
    <location>
        <begin position="11"/>
        <end position="109"/>
    </location>
</feature>
<evidence type="ECO:0000256" key="6">
    <source>
        <dbReference type="SAM" id="Phobius"/>
    </source>
</evidence>